<dbReference type="AlphaFoldDB" id="A0A8H2HFB2"/>
<feature type="compositionally biased region" description="Basic residues" evidence="1">
    <location>
        <begin position="342"/>
        <end position="352"/>
    </location>
</feature>
<dbReference type="Proteomes" id="UP000297595">
    <property type="component" value="Unassembled WGS sequence"/>
</dbReference>
<evidence type="ECO:0008006" key="5">
    <source>
        <dbReference type="Google" id="ProtNLM"/>
    </source>
</evidence>
<name>A0A8H2HFB2_ORBOL</name>
<feature type="region of interest" description="Disordered" evidence="1">
    <location>
        <begin position="315"/>
        <end position="352"/>
    </location>
</feature>
<dbReference type="EMBL" id="SOZJ01000007">
    <property type="protein sequence ID" value="TGJ64709.1"/>
    <property type="molecule type" value="Genomic_DNA"/>
</dbReference>
<sequence>MPTLISKGAALAALTLLASETSAYTLSFYGNAACSGVSRWQHSTTNDSTYMTPCEQIPASAGNGVISALLAGDATDNHWGYTAQLFSDPACNSQVTIISSEDGCKSTGSIRSFVVVGTESNFQMPEGSWNTVPEEDAVSYTVNTVESMVETIGGDAIYNETETQYYEADNYGGTGGSSGSRSSTGFSGPEPVMYPLDDASLEYATTNDYEAGIPGTVDEAVLEADCGDTVQEEGYVVDKNGDGLADATIEKTTTTDPNGNIVGVKQKVISSTKNLKGPGAVMDGPAVTDIRLRLNSLCSSRNSFISDYILDGKEDQLPSQQHPTDSTTSSTTSQSTSFTSRHQIRHTKKKNKKSIQLTLPAVLTALISFTMPRQKTVWCDTLEEHIVYDTAQEEADHEKDCPTCQETMGDWRRSEYSMVRDHYGFIKRPEPPVQYEPPVWHGPIRVKRPVRTVIWWEKRDDTEPSEEFEEINLRGETVKSGEQLLHRLLGEPDPAALGIVRYLTVADLNSLKYVCKSFNHALTGDGVWAWVLTNLTFGNEYAGGCDAFNGLRRLTNRIPFWDTPSVQGIINRWDIVDVLVNVNLDSTGVDASCIEFFLDKFHSIKRISVRYCIGFKLAEFLTILQTYADQGKKEAKRLENIFIDYWGVAEIYSVVGTMVLDQALIDETAYVASKIRYITQLIESNVFLCYRNHYEEGLWGRDKTKFRQENGEEATFSTFYPSEIVLIQCALCNKVYERRWCLRCLKANICTYCNDYHCLSCDPASYADSISGKSLLDSSSGLGTGGLTRTKLIPEGHSFTLARLHEFDHCCSDVSVFWNLKHYFHDQCAIQARRLERCLLCNKFICWNIPGLHCPRCAVRQCPHSSGYCMRMCQFCKNDYAYTTEYRSVPARAALINKNLGH</sequence>
<feature type="chain" id="PRO_5034929598" description="F-box domain-containing protein" evidence="2">
    <location>
        <begin position="24"/>
        <end position="902"/>
    </location>
</feature>
<comment type="caution">
    <text evidence="3">The sequence shown here is derived from an EMBL/GenBank/DDBJ whole genome shotgun (WGS) entry which is preliminary data.</text>
</comment>
<organism evidence="3 4">
    <name type="scientific">Orbilia oligospora</name>
    <name type="common">Nematode-trapping fungus</name>
    <name type="synonym">Arthrobotrys oligospora</name>
    <dbReference type="NCBI Taxonomy" id="2813651"/>
    <lineage>
        <taxon>Eukaryota</taxon>
        <taxon>Fungi</taxon>
        <taxon>Dikarya</taxon>
        <taxon>Ascomycota</taxon>
        <taxon>Pezizomycotina</taxon>
        <taxon>Orbiliomycetes</taxon>
        <taxon>Orbiliales</taxon>
        <taxon>Orbiliaceae</taxon>
        <taxon>Orbilia</taxon>
    </lineage>
</organism>
<feature type="compositionally biased region" description="Low complexity" evidence="1">
    <location>
        <begin position="324"/>
        <end position="340"/>
    </location>
</feature>
<protein>
    <recommendedName>
        <fullName evidence="5">F-box domain-containing protein</fullName>
    </recommendedName>
</protein>
<evidence type="ECO:0000313" key="4">
    <source>
        <dbReference type="Proteomes" id="UP000297595"/>
    </source>
</evidence>
<proteinExistence type="predicted"/>
<accession>A0A8H2HFB2</accession>
<evidence type="ECO:0000313" key="3">
    <source>
        <dbReference type="EMBL" id="TGJ64709.1"/>
    </source>
</evidence>
<reference evidence="3 4" key="1">
    <citation type="submission" date="2019-03" db="EMBL/GenBank/DDBJ databases">
        <title>Nematode-trapping fungi genome.</title>
        <authorList>
            <person name="Vidal-Diez De Ulzurrun G."/>
        </authorList>
    </citation>
    <scope>NUCLEOTIDE SEQUENCE [LARGE SCALE GENOMIC DNA]</scope>
    <source>
        <strain evidence="3 4">TWF154</strain>
    </source>
</reference>
<evidence type="ECO:0000256" key="1">
    <source>
        <dbReference type="SAM" id="MobiDB-lite"/>
    </source>
</evidence>
<feature type="signal peptide" evidence="2">
    <location>
        <begin position="1"/>
        <end position="23"/>
    </location>
</feature>
<gene>
    <name evidence="3" type="ORF">EYR41_010749</name>
</gene>
<evidence type="ECO:0000256" key="2">
    <source>
        <dbReference type="SAM" id="SignalP"/>
    </source>
</evidence>
<keyword evidence="2" id="KW-0732">Signal</keyword>